<feature type="compositionally biased region" description="Basic and acidic residues" evidence="5">
    <location>
        <begin position="344"/>
        <end position="358"/>
    </location>
</feature>
<dbReference type="InterPro" id="IPR039361">
    <property type="entry name" value="Cyclin"/>
</dbReference>
<name>A0ABP0U454_9BRYO</name>
<evidence type="ECO:0000313" key="9">
    <source>
        <dbReference type="Proteomes" id="UP001497512"/>
    </source>
</evidence>
<dbReference type="InterPro" id="IPR006671">
    <property type="entry name" value="Cyclin_N"/>
</dbReference>
<feature type="compositionally biased region" description="Polar residues" evidence="5">
    <location>
        <begin position="419"/>
        <end position="428"/>
    </location>
</feature>
<dbReference type="CDD" id="cd20562">
    <property type="entry name" value="CYCLIN_AtCycA_like_rpt1"/>
    <property type="match status" value="1"/>
</dbReference>
<accession>A0ABP0U454</accession>
<evidence type="ECO:0000259" key="7">
    <source>
        <dbReference type="SMART" id="SM01332"/>
    </source>
</evidence>
<sequence>MHHHLPPPPHSYHPDLINARDPYFGREGCDVTEYMRYISGSNPPDQDYWHGVRATDISDHLRSAVPPAANPLGDIHWGRPKSYVTDPSVSPNLTPPARPVDGVGCKGAMDWPAKSREDQVPLGKSMSKFQSMVRAQERSQRARKPLPPPPCQLTPPEGKKVRYSPGQPVGKRTKQYAIPQLKIKIPPTDNVYWGRTKSYITDYAISPNLTPPGRPIDGEGARDAMTFVPITPKTEEKIPLGKSVRRIAEFARPNSTILPLKLGSPSRPGRPQTSCAARIASPASPKSAASTAASKGCSPQAPASKHSSAPQSPPSKGGSPPPQSPTTSKGCSPQSSSPITSVRHGKENKENVRFKSKGDVNATVASEQSTANEGVQDNVRRTRAAAKRAAMDESAKPAGVPSHSKKRAVQPAKKRPALTNISNQSNVATAAPSRVSKESAKAAPVFAKADENAAPDRPDVAAQVKAEKVPSDSALQASSAAISSLNRRTMQNLYISAEEADQARSDCLAEDLASSEASGWSNKLSFQDIDNDHSDPQMCSTYATDIYEHLRMAEIKRRPAPNFMESQQDISTSMRGILVDWLVEVAEEYKLVPDTLYFTISYIDRYLSGNVVARQRLQLLGVSCMLIAAKYEEICAPQVEEFCYITDNTYRREEVLEMERLVLNHLKFELTTPTTKSFLRRFIRAAQTGYKVPTLNLEFLGNFLAELTLVVYSFLQYLPSLIAASAVFLAKLTLDPTVHPWDFTLQHYTGYKASELKECVTALHELQCNTKKCTLPAIREKYCQHKFKCVSKLLPPTVLPPEYFCDIKLDSFPGRTES</sequence>
<dbReference type="EMBL" id="OZ019910">
    <property type="protein sequence ID" value="CAK9211778.1"/>
    <property type="molecule type" value="Genomic_DNA"/>
</dbReference>
<evidence type="ECO:0000256" key="4">
    <source>
        <dbReference type="RuleBase" id="RU000383"/>
    </source>
</evidence>
<proteinExistence type="inferred from homology"/>
<feature type="region of interest" description="Disordered" evidence="5">
    <location>
        <begin position="137"/>
        <end position="171"/>
    </location>
</feature>
<keyword evidence="3" id="KW-0131">Cell cycle</keyword>
<gene>
    <name evidence="8" type="ORF">CSSPTR1EN2_LOCUS11008</name>
</gene>
<dbReference type="SMART" id="SM00385">
    <property type="entry name" value="CYCLIN"/>
    <property type="match status" value="2"/>
</dbReference>
<feature type="compositionally biased region" description="Polar residues" evidence="5">
    <location>
        <begin position="330"/>
        <end position="340"/>
    </location>
</feature>
<feature type="compositionally biased region" description="Basic residues" evidence="5">
    <location>
        <begin position="403"/>
        <end position="416"/>
    </location>
</feature>
<evidence type="ECO:0008006" key="10">
    <source>
        <dbReference type="Google" id="ProtNLM"/>
    </source>
</evidence>
<evidence type="ECO:0000256" key="2">
    <source>
        <dbReference type="ARBA" id="ARBA00023127"/>
    </source>
</evidence>
<dbReference type="Proteomes" id="UP001497512">
    <property type="component" value="Chromosome 18"/>
</dbReference>
<feature type="domain" description="Cyclin-like" evidence="6">
    <location>
        <begin position="677"/>
        <end position="765"/>
    </location>
</feature>
<dbReference type="InterPro" id="IPR013763">
    <property type="entry name" value="Cyclin-like_dom"/>
</dbReference>
<comment type="similarity">
    <text evidence="4">Belongs to the cyclin family.</text>
</comment>
<feature type="domain" description="Cyclin-like" evidence="6">
    <location>
        <begin position="580"/>
        <end position="664"/>
    </location>
</feature>
<feature type="compositionally biased region" description="Low complexity" evidence="5">
    <location>
        <begin position="307"/>
        <end position="318"/>
    </location>
</feature>
<reference evidence="8" key="1">
    <citation type="submission" date="2024-02" db="EMBL/GenBank/DDBJ databases">
        <authorList>
            <consortium name="ELIXIR-Norway"/>
            <consortium name="Elixir Norway"/>
        </authorList>
    </citation>
    <scope>NUCLEOTIDE SEQUENCE</scope>
</reference>
<evidence type="ECO:0000256" key="5">
    <source>
        <dbReference type="SAM" id="MobiDB-lite"/>
    </source>
</evidence>
<dbReference type="SMART" id="SM01332">
    <property type="entry name" value="Cyclin_C"/>
    <property type="match status" value="1"/>
</dbReference>
<dbReference type="PROSITE" id="PS00292">
    <property type="entry name" value="CYCLINS"/>
    <property type="match status" value="1"/>
</dbReference>
<feature type="compositionally biased region" description="Polar residues" evidence="5">
    <location>
        <begin position="363"/>
        <end position="375"/>
    </location>
</feature>
<evidence type="ECO:0000256" key="3">
    <source>
        <dbReference type="ARBA" id="ARBA00023306"/>
    </source>
</evidence>
<feature type="region of interest" description="Disordered" evidence="5">
    <location>
        <begin position="257"/>
        <end position="438"/>
    </location>
</feature>
<dbReference type="InterPro" id="IPR036915">
    <property type="entry name" value="Cyclin-like_sf"/>
</dbReference>
<dbReference type="Pfam" id="PF00134">
    <property type="entry name" value="Cyclin_N"/>
    <property type="match status" value="1"/>
</dbReference>
<dbReference type="Gene3D" id="1.10.472.10">
    <property type="entry name" value="Cyclin-like"/>
    <property type="match status" value="2"/>
</dbReference>
<evidence type="ECO:0000313" key="8">
    <source>
        <dbReference type="EMBL" id="CAK9211778.1"/>
    </source>
</evidence>
<dbReference type="SUPFAM" id="SSF47954">
    <property type="entry name" value="Cyclin-like"/>
    <property type="match status" value="2"/>
</dbReference>
<protein>
    <recommendedName>
        <fullName evidence="10">Cyclin N-terminal domain-containing protein</fullName>
    </recommendedName>
</protein>
<keyword evidence="9" id="KW-1185">Reference proteome</keyword>
<dbReference type="InterPro" id="IPR048258">
    <property type="entry name" value="Cyclins_cyclin-box"/>
</dbReference>
<organism evidence="8 9">
    <name type="scientific">Sphagnum troendelagicum</name>
    <dbReference type="NCBI Taxonomy" id="128251"/>
    <lineage>
        <taxon>Eukaryota</taxon>
        <taxon>Viridiplantae</taxon>
        <taxon>Streptophyta</taxon>
        <taxon>Embryophyta</taxon>
        <taxon>Bryophyta</taxon>
        <taxon>Sphagnophytina</taxon>
        <taxon>Sphagnopsida</taxon>
        <taxon>Sphagnales</taxon>
        <taxon>Sphagnaceae</taxon>
        <taxon>Sphagnum</taxon>
    </lineage>
</organism>
<evidence type="ECO:0000256" key="1">
    <source>
        <dbReference type="ARBA" id="ARBA00022618"/>
    </source>
</evidence>
<feature type="compositionally biased region" description="Low complexity" evidence="5">
    <location>
        <begin position="276"/>
        <end position="294"/>
    </location>
</feature>
<dbReference type="Pfam" id="PF02984">
    <property type="entry name" value="Cyclin_C"/>
    <property type="match status" value="1"/>
</dbReference>
<dbReference type="PANTHER" id="PTHR10177">
    <property type="entry name" value="CYCLINS"/>
    <property type="match status" value="1"/>
</dbReference>
<dbReference type="CDD" id="cd20506">
    <property type="entry name" value="CYCLIN_AtCycA-like_rpt2"/>
    <property type="match status" value="1"/>
</dbReference>
<evidence type="ECO:0000259" key="6">
    <source>
        <dbReference type="SMART" id="SM00385"/>
    </source>
</evidence>
<feature type="domain" description="Cyclin C-terminal" evidence="7">
    <location>
        <begin position="673"/>
        <end position="796"/>
    </location>
</feature>
<dbReference type="InterPro" id="IPR004367">
    <property type="entry name" value="Cyclin_C-dom"/>
</dbReference>
<keyword evidence="2 4" id="KW-0195">Cyclin</keyword>
<keyword evidence="1" id="KW-0132">Cell division</keyword>